<dbReference type="AlphaFoldDB" id="A0A9P0PX93"/>
<sequence length="48" mass="5211">MVWGGSVNPASPICKITSRHCVALLLEDHSGEALKDDQNWKSSIVVFA</sequence>
<comment type="caution">
    <text evidence="1">The sequence shown here is derived from an EMBL/GenBank/DDBJ whole genome shotgun (WGS) entry which is preliminary data.</text>
</comment>
<evidence type="ECO:0000313" key="1">
    <source>
        <dbReference type="EMBL" id="CAH2001898.1"/>
    </source>
</evidence>
<accession>A0A9P0PX93</accession>
<proteinExistence type="predicted"/>
<dbReference type="EMBL" id="CAKOFQ010007475">
    <property type="protein sequence ID" value="CAH2001898.1"/>
    <property type="molecule type" value="Genomic_DNA"/>
</dbReference>
<gene>
    <name evidence="1" type="ORF">ACAOBT_LOCUS26506</name>
</gene>
<name>A0A9P0PX93_ACAOB</name>
<organism evidence="1 2">
    <name type="scientific">Acanthoscelides obtectus</name>
    <name type="common">Bean weevil</name>
    <name type="synonym">Bruchus obtectus</name>
    <dbReference type="NCBI Taxonomy" id="200917"/>
    <lineage>
        <taxon>Eukaryota</taxon>
        <taxon>Metazoa</taxon>
        <taxon>Ecdysozoa</taxon>
        <taxon>Arthropoda</taxon>
        <taxon>Hexapoda</taxon>
        <taxon>Insecta</taxon>
        <taxon>Pterygota</taxon>
        <taxon>Neoptera</taxon>
        <taxon>Endopterygota</taxon>
        <taxon>Coleoptera</taxon>
        <taxon>Polyphaga</taxon>
        <taxon>Cucujiformia</taxon>
        <taxon>Chrysomeloidea</taxon>
        <taxon>Chrysomelidae</taxon>
        <taxon>Bruchinae</taxon>
        <taxon>Bruchini</taxon>
        <taxon>Acanthoscelides</taxon>
    </lineage>
</organism>
<dbReference type="Proteomes" id="UP001152888">
    <property type="component" value="Unassembled WGS sequence"/>
</dbReference>
<reference evidence="1" key="1">
    <citation type="submission" date="2022-03" db="EMBL/GenBank/DDBJ databases">
        <authorList>
            <person name="Sayadi A."/>
        </authorList>
    </citation>
    <scope>NUCLEOTIDE SEQUENCE</scope>
</reference>
<evidence type="ECO:0000313" key="2">
    <source>
        <dbReference type="Proteomes" id="UP001152888"/>
    </source>
</evidence>
<protein>
    <submittedName>
        <fullName evidence="1">Uncharacterized protein</fullName>
    </submittedName>
</protein>
<keyword evidence="2" id="KW-1185">Reference proteome</keyword>